<dbReference type="Gene3D" id="3.50.50.60">
    <property type="entry name" value="FAD/NAD(P)-binding domain"/>
    <property type="match status" value="2"/>
</dbReference>
<comment type="caution">
    <text evidence="5">The sequence shown here is derived from an EMBL/GenBank/DDBJ whole genome shotgun (WGS) entry which is preliminary data.</text>
</comment>
<protein>
    <submittedName>
        <fullName evidence="5">Thioredoxin reductase (NADPH)</fullName>
        <ecNumber evidence="5">1.8.1.9</ecNumber>
    </submittedName>
</protein>
<comment type="catalytic activity">
    <reaction evidence="3">
        <text>[thioredoxin]-dithiol + NADP(+) = [thioredoxin]-disulfide + NADPH + H(+)</text>
        <dbReference type="Rhea" id="RHEA:20345"/>
        <dbReference type="Rhea" id="RHEA-COMP:10698"/>
        <dbReference type="Rhea" id="RHEA-COMP:10700"/>
        <dbReference type="ChEBI" id="CHEBI:15378"/>
        <dbReference type="ChEBI" id="CHEBI:29950"/>
        <dbReference type="ChEBI" id="CHEBI:50058"/>
        <dbReference type="ChEBI" id="CHEBI:57783"/>
        <dbReference type="ChEBI" id="CHEBI:58349"/>
        <dbReference type="EC" id="1.8.1.9"/>
    </reaction>
</comment>
<evidence type="ECO:0000259" key="4">
    <source>
        <dbReference type="PROSITE" id="PS50042"/>
    </source>
</evidence>
<dbReference type="InterPro" id="IPR014710">
    <property type="entry name" value="RmlC-like_jellyroll"/>
</dbReference>
<dbReference type="Proteomes" id="UP000766570">
    <property type="component" value="Unassembled WGS sequence"/>
</dbReference>
<proteinExistence type="predicted"/>
<keyword evidence="6" id="KW-1185">Reference proteome</keyword>
<sequence length="539" mass="56600">MIGIDELRTVKTFAPLAPEVLGYLAGAVEDIHLLDGEYFLHEGDERALIVVIEGLVEITKVVAGIERVIGTRKPGQFFGEVPLTLSTNFPASGRAAGAARIIKLDVAGYYTLAAMAPSVPEKVGSLARRYLDSLQELAAEKPDAVARVIGPRRHAKVRELSTFLTRNHVAFENTTLEAPEDGQAYPVLELRDGTRYADPPMRIAAKAVGLEVVPSATDYDVVILGGGPAGLTAAVNAAAEGLRTVVIEQLAPGGQAGTSTRIENYTGFPYGISGDDLASRALTQATRLGAEIVVTRTACGIDPGTRRVELDGGDTLRAGALIVATGVAWRTLTIPGAERFLGNGLYYGAAHSDAPLAQGQDIFIVGAGNSAGQAAIFFSRHARTVTMLLRGPSLASRMSSYLIEQIEATAAIEVQPNCQITALEGDKSLHAIEVLDSSSGTSTLRASPAVFVMIGADAVTGWMPAHIVRDRHGFILTGPDAADAPAWNQARRPFALETSVPGIFAIGDVRSGSVKRVAAGVGEGGMSIAFTHQYLALAD</sequence>
<dbReference type="Pfam" id="PF00027">
    <property type="entry name" value="cNMP_binding"/>
    <property type="match status" value="1"/>
</dbReference>
<reference evidence="5 6" key="1">
    <citation type="submission" date="2021-03" db="EMBL/GenBank/DDBJ databases">
        <title>Sequencing the genomes of 1000 actinobacteria strains.</title>
        <authorList>
            <person name="Klenk H.-P."/>
        </authorList>
    </citation>
    <scope>NUCLEOTIDE SEQUENCE [LARGE SCALE GENOMIC DNA]</scope>
    <source>
        <strain evidence="5 6">DSM 15454</strain>
    </source>
</reference>
<accession>A0ABS4WEN7</accession>
<evidence type="ECO:0000256" key="1">
    <source>
        <dbReference type="ARBA" id="ARBA00022630"/>
    </source>
</evidence>
<dbReference type="Pfam" id="PF07992">
    <property type="entry name" value="Pyr_redox_2"/>
    <property type="match status" value="1"/>
</dbReference>
<dbReference type="CDD" id="cd00038">
    <property type="entry name" value="CAP_ED"/>
    <property type="match status" value="1"/>
</dbReference>
<dbReference type="InterPro" id="IPR000595">
    <property type="entry name" value="cNMP-bd_dom"/>
</dbReference>
<evidence type="ECO:0000256" key="2">
    <source>
        <dbReference type="ARBA" id="ARBA00023002"/>
    </source>
</evidence>
<dbReference type="EMBL" id="JAGIOE010000001">
    <property type="protein sequence ID" value="MBP2374635.1"/>
    <property type="molecule type" value="Genomic_DNA"/>
</dbReference>
<dbReference type="EC" id="1.8.1.9" evidence="5"/>
<dbReference type="PRINTS" id="PR00368">
    <property type="entry name" value="FADPNR"/>
</dbReference>
<name>A0ABS4WEN7_9MICC</name>
<dbReference type="GO" id="GO:0004791">
    <property type="term" value="F:thioredoxin-disulfide reductase (NADPH) activity"/>
    <property type="evidence" value="ECO:0007669"/>
    <property type="project" value="UniProtKB-EC"/>
</dbReference>
<dbReference type="SUPFAM" id="SSF51206">
    <property type="entry name" value="cAMP-binding domain-like"/>
    <property type="match status" value="1"/>
</dbReference>
<dbReference type="PROSITE" id="PS50042">
    <property type="entry name" value="CNMP_BINDING_3"/>
    <property type="match status" value="1"/>
</dbReference>
<dbReference type="PANTHER" id="PTHR48105">
    <property type="entry name" value="THIOREDOXIN REDUCTASE 1-RELATED-RELATED"/>
    <property type="match status" value="1"/>
</dbReference>
<organism evidence="5 6">
    <name type="scientific">Paeniglutamicibacter psychrophenolicus</name>
    <dbReference type="NCBI Taxonomy" id="257454"/>
    <lineage>
        <taxon>Bacteria</taxon>
        <taxon>Bacillati</taxon>
        <taxon>Actinomycetota</taxon>
        <taxon>Actinomycetes</taxon>
        <taxon>Micrococcales</taxon>
        <taxon>Micrococcaceae</taxon>
        <taxon>Paeniglutamicibacter</taxon>
    </lineage>
</organism>
<dbReference type="SUPFAM" id="SSF51905">
    <property type="entry name" value="FAD/NAD(P)-binding domain"/>
    <property type="match status" value="1"/>
</dbReference>
<dbReference type="Gene3D" id="2.60.120.10">
    <property type="entry name" value="Jelly Rolls"/>
    <property type="match status" value="1"/>
</dbReference>
<gene>
    <name evidence="5" type="ORF">JOF46_002547</name>
</gene>
<dbReference type="PRINTS" id="PR00469">
    <property type="entry name" value="PNDRDTASEII"/>
</dbReference>
<dbReference type="InterPro" id="IPR036188">
    <property type="entry name" value="FAD/NAD-bd_sf"/>
</dbReference>
<keyword evidence="1" id="KW-0285">Flavoprotein</keyword>
<evidence type="ECO:0000313" key="5">
    <source>
        <dbReference type="EMBL" id="MBP2374635.1"/>
    </source>
</evidence>
<keyword evidence="2 5" id="KW-0560">Oxidoreductase</keyword>
<evidence type="ECO:0000256" key="3">
    <source>
        <dbReference type="ARBA" id="ARBA00048132"/>
    </source>
</evidence>
<dbReference type="SMART" id="SM00100">
    <property type="entry name" value="cNMP"/>
    <property type="match status" value="1"/>
</dbReference>
<feature type="domain" description="Cyclic nucleotide-binding" evidence="4">
    <location>
        <begin position="12"/>
        <end position="112"/>
    </location>
</feature>
<dbReference type="InterPro" id="IPR023753">
    <property type="entry name" value="FAD/NAD-binding_dom"/>
</dbReference>
<dbReference type="InterPro" id="IPR050097">
    <property type="entry name" value="Ferredoxin-NADP_redctase_2"/>
</dbReference>
<dbReference type="RefSeq" id="WP_209907648.1">
    <property type="nucleotide sequence ID" value="NZ_BAAAMI010000017.1"/>
</dbReference>
<dbReference type="InterPro" id="IPR018490">
    <property type="entry name" value="cNMP-bd_dom_sf"/>
</dbReference>
<evidence type="ECO:0000313" key="6">
    <source>
        <dbReference type="Proteomes" id="UP000766570"/>
    </source>
</evidence>